<gene>
    <name evidence="1" type="ORF">R3W88_000876</name>
</gene>
<accession>A0AAV9MJJ1</accession>
<dbReference type="EMBL" id="JAWPEI010000001">
    <property type="protein sequence ID" value="KAK4737179.1"/>
    <property type="molecule type" value="Genomic_DNA"/>
</dbReference>
<proteinExistence type="predicted"/>
<keyword evidence="2" id="KW-1185">Reference proteome</keyword>
<evidence type="ECO:0000313" key="1">
    <source>
        <dbReference type="EMBL" id="KAK4737179.1"/>
    </source>
</evidence>
<dbReference type="AlphaFoldDB" id="A0AAV9MJJ1"/>
<sequence length="124" mass="14252">MCSWMRSITEILSRDVRFLETDFPKKVEIDEVEPLYEILNSEDQAMLSDILDNSMDQEMIPGPSGSYESQNPIEESKLQIRKSTRKGVLKRSYEIEDYAFLVSPIELGEPNSITEGLSSLERDE</sequence>
<organism evidence="1 2">
    <name type="scientific">Solanum pinnatisectum</name>
    <name type="common">tansyleaf nightshade</name>
    <dbReference type="NCBI Taxonomy" id="50273"/>
    <lineage>
        <taxon>Eukaryota</taxon>
        <taxon>Viridiplantae</taxon>
        <taxon>Streptophyta</taxon>
        <taxon>Embryophyta</taxon>
        <taxon>Tracheophyta</taxon>
        <taxon>Spermatophyta</taxon>
        <taxon>Magnoliopsida</taxon>
        <taxon>eudicotyledons</taxon>
        <taxon>Gunneridae</taxon>
        <taxon>Pentapetalae</taxon>
        <taxon>asterids</taxon>
        <taxon>lamiids</taxon>
        <taxon>Solanales</taxon>
        <taxon>Solanaceae</taxon>
        <taxon>Solanoideae</taxon>
        <taxon>Solaneae</taxon>
        <taxon>Solanum</taxon>
    </lineage>
</organism>
<protein>
    <submittedName>
        <fullName evidence="1">Uncharacterized protein</fullName>
    </submittedName>
</protein>
<reference evidence="1 2" key="1">
    <citation type="submission" date="2023-10" db="EMBL/GenBank/DDBJ databases">
        <title>Genome-Wide Identification Analysis in wild type Solanum Pinnatisectum Reveals Some Genes Defensing Phytophthora Infestans.</title>
        <authorList>
            <person name="Sun C."/>
        </authorList>
    </citation>
    <scope>NUCLEOTIDE SEQUENCE [LARGE SCALE GENOMIC DNA]</scope>
    <source>
        <strain evidence="1">LQN</strain>
        <tissue evidence="1">Leaf</tissue>
    </source>
</reference>
<name>A0AAV9MJJ1_9SOLN</name>
<comment type="caution">
    <text evidence="1">The sequence shown here is derived from an EMBL/GenBank/DDBJ whole genome shotgun (WGS) entry which is preliminary data.</text>
</comment>
<evidence type="ECO:0000313" key="2">
    <source>
        <dbReference type="Proteomes" id="UP001311915"/>
    </source>
</evidence>
<dbReference type="Proteomes" id="UP001311915">
    <property type="component" value="Unassembled WGS sequence"/>
</dbReference>